<proteinExistence type="predicted"/>
<evidence type="ECO:0000313" key="2">
    <source>
        <dbReference type="EMBL" id="CAB4141917.1"/>
    </source>
</evidence>
<organism evidence="2">
    <name type="scientific">uncultured Caudovirales phage</name>
    <dbReference type="NCBI Taxonomy" id="2100421"/>
    <lineage>
        <taxon>Viruses</taxon>
        <taxon>Duplodnaviria</taxon>
        <taxon>Heunggongvirae</taxon>
        <taxon>Uroviricota</taxon>
        <taxon>Caudoviricetes</taxon>
        <taxon>Peduoviridae</taxon>
        <taxon>Maltschvirus</taxon>
        <taxon>Maltschvirus maltsch</taxon>
    </lineage>
</organism>
<reference evidence="2" key="1">
    <citation type="submission" date="2020-04" db="EMBL/GenBank/DDBJ databases">
        <authorList>
            <person name="Chiriac C."/>
            <person name="Salcher M."/>
            <person name="Ghai R."/>
            <person name="Kavagutti S V."/>
        </authorList>
    </citation>
    <scope>NUCLEOTIDE SEQUENCE</scope>
</reference>
<name>A0A6J5M8F4_9CAUD</name>
<evidence type="ECO:0000256" key="1">
    <source>
        <dbReference type="SAM" id="Phobius"/>
    </source>
</evidence>
<protein>
    <submittedName>
        <fullName evidence="2">Uncharacterized protein</fullName>
    </submittedName>
</protein>
<accession>A0A6J5M8F4</accession>
<sequence>MNKPPTDPPPPRANVIDVLLLTFACLMAVVLVANLVDFGRLVMGGGHC</sequence>
<keyword evidence="1" id="KW-1133">Transmembrane helix</keyword>
<keyword evidence="1" id="KW-0812">Transmembrane</keyword>
<dbReference type="EMBL" id="LR796402">
    <property type="protein sequence ID" value="CAB4141917.1"/>
    <property type="molecule type" value="Genomic_DNA"/>
</dbReference>
<keyword evidence="1" id="KW-0472">Membrane</keyword>
<gene>
    <name evidence="2" type="ORF">UFOVP421_22</name>
</gene>
<feature type="transmembrane region" description="Helical" evidence="1">
    <location>
        <begin position="15"/>
        <end position="36"/>
    </location>
</feature>